<feature type="transmembrane region" description="Helical" evidence="6">
    <location>
        <begin position="6"/>
        <end position="27"/>
    </location>
</feature>
<evidence type="ECO:0000256" key="2">
    <source>
        <dbReference type="ARBA" id="ARBA00005692"/>
    </source>
</evidence>
<dbReference type="Proteomes" id="UP001432027">
    <property type="component" value="Unassembled WGS sequence"/>
</dbReference>
<dbReference type="Pfam" id="PF02118">
    <property type="entry name" value="Srg"/>
    <property type="match status" value="1"/>
</dbReference>
<feature type="transmembrane region" description="Helical" evidence="6">
    <location>
        <begin position="39"/>
        <end position="59"/>
    </location>
</feature>
<evidence type="ECO:0000313" key="8">
    <source>
        <dbReference type="Proteomes" id="UP001432027"/>
    </source>
</evidence>
<keyword evidence="4 6" id="KW-1133">Transmembrane helix</keyword>
<evidence type="ECO:0000256" key="1">
    <source>
        <dbReference type="ARBA" id="ARBA00004141"/>
    </source>
</evidence>
<dbReference type="GO" id="GO:0016020">
    <property type="term" value="C:membrane"/>
    <property type="evidence" value="ECO:0007669"/>
    <property type="project" value="UniProtKB-SubCell"/>
</dbReference>
<sequence>QEFSLFLISFCIFMAQVLNLSIVIFVLTENNVPIDSNSYLVRHLIAFTSDMFSIGPAFYTRLLPGPIRRWVVQKIRSCIYRCALRDMNSTKVIQLLYGIPGILTYFLVIYSMRRVRRILNKSFIIIYSMLQLQNIATWLNSWVALRLRN</sequence>
<proteinExistence type="inferred from homology"/>
<feature type="transmembrane region" description="Helical" evidence="6">
    <location>
        <begin position="95"/>
        <end position="112"/>
    </location>
</feature>
<protein>
    <recommendedName>
        <fullName evidence="6">Serpentine receptor class gamma</fullName>
    </recommendedName>
</protein>
<dbReference type="InterPro" id="IPR000609">
    <property type="entry name" value="7TM_GPCR_serpentine_rcpt_Srg"/>
</dbReference>
<evidence type="ECO:0000313" key="7">
    <source>
        <dbReference type="EMBL" id="GMS87631.1"/>
    </source>
</evidence>
<evidence type="ECO:0000256" key="5">
    <source>
        <dbReference type="ARBA" id="ARBA00023136"/>
    </source>
</evidence>
<organism evidence="7 8">
    <name type="scientific">Pristionchus entomophagus</name>
    <dbReference type="NCBI Taxonomy" id="358040"/>
    <lineage>
        <taxon>Eukaryota</taxon>
        <taxon>Metazoa</taxon>
        <taxon>Ecdysozoa</taxon>
        <taxon>Nematoda</taxon>
        <taxon>Chromadorea</taxon>
        <taxon>Rhabditida</taxon>
        <taxon>Rhabditina</taxon>
        <taxon>Diplogasteromorpha</taxon>
        <taxon>Diplogasteroidea</taxon>
        <taxon>Neodiplogasteridae</taxon>
        <taxon>Pristionchus</taxon>
    </lineage>
</organism>
<dbReference type="PANTHER" id="PTHR31552:SF8">
    <property type="entry name" value="SERPENTINE RECEPTOR CLASS GAMMA"/>
    <property type="match status" value="1"/>
</dbReference>
<reference evidence="7" key="1">
    <citation type="submission" date="2023-10" db="EMBL/GenBank/DDBJ databases">
        <title>Genome assembly of Pristionchus species.</title>
        <authorList>
            <person name="Yoshida K."/>
            <person name="Sommer R.J."/>
        </authorList>
    </citation>
    <scope>NUCLEOTIDE SEQUENCE</scope>
    <source>
        <strain evidence="7">RS0144</strain>
    </source>
</reference>
<feature type="non-terminal residue" evidence="7">
    <location>
        <position position="1"/>
    </location>
</feature>
<keyword evidence="3 6" id="KW-0812">Transmembrane</keyword>
<keyword evidence="8" id="KW-1185">Reference proteome</keyword>
<accession>A0AAV5SWQ7</accession>
<comment type="caution">
    <text evidence="6">Lacks conserved residue(s) required for the propagation of feature annotation.</text>
</comment>
<keyword evidence="5 6" id="KW-0472">Membrane</keyword>
<gene>
    <name evidence="7" type="ORF">PENTCL1PPCAC_9806</name>
</gene>
<name>A0AAV5SWQ7_9BILA</name>
<evidence type="ECO:0000256" key="6">
    <source>
        <dbReference type="RuleBase" id="RU280813"/>
    </source>
</evidence>
<dbReference type="EMBL" id="BTSX01000003">
    <property type="protein sequence ID" value="GMS87631.1"/>
    <property type="molecule type" value="Genomic_DNA"/>
</dbReference>
<evidence type="ECO:0000256" key="3">
    <source>
        <dbReference type="ARBA" id="ARBA00022692"/>
    </source>
</evidence>
<dbReference type="GO" id="GO:0004888">
    <property type="term" value="F:transmembrane signaling receptor activity"/>
    <property type="evidence" value="ECO:0007669"/>
    <property type="project" value="InterPro"/>
</dbReference>
<feature type="transmembrane region" description="Helical" evidence="6">
    <location>
        <begin position="124"/>
        <end position="145"/>
    </location>
</feature>
<dbReference type="PANTHER" id="PTHR31552">
    <property type="entry name" value="SERPENTINE RECEPTOR CLASS GAMMA"/>
    <property type="match status" value="1"/>
</dbReference>
<comment type="subcellular location">
    <subcellularLocation>
        <location evidence="1">Membrane</location>
        <topology evidence="1">Multi-pass membrane protein</topology>
    </subcellularLocation>
</comment>
<comment type="similarity">
    <text evidence="2 6">Belongs to the nematode receptor-like protein srg family.</text>
</comment>
<evidence type="ECO:0000256" key="4">
    <source>
        <dbReference type="ARBA" id="ARBA00022989"/>
    </source>
</evidence>
<dbReference type="GO" id="GO:0007606">
    <property type="term" value="P:sensory perception of chemical stimulus"/>
    <property type="evidence" value="ECO:0007669"/>
    <property type="project" value="UniProtKB-UniRule"/>
</dbReference>
<dbReference type="AlphaFoldDB" id="A0AAV5SWQ7"/>
<comment type="caution">
    <text evidence="7">The sequence shown here is derived from an EMBL/GenBank/DDBJ whole genome shotgun (WGS) entry which is preliminary data.</text>
</comment>